<organism evidence="2 3">
    <name type="scientific">Parachitinimonas caeni</name>
    <dbReference type="NCBI Taxonomy" id="3031301"/>
    <lineage>
        <taxon>Bacteria</taxon>
        <taxon>Pseudomonadati</taxon>
        <taxon>Pseudomonadota</taxon>
        <taxon>Betaproteobacteria</taxon>
        <taxon>Neisseriales</taxon>
        <taxon>Chitinibacteraceae</taxon>
        <taxon>Parachitinimonas</taxon>
    </lineage>
</organism>
<sequence length="155" mass="16990">MDFSISVPALLFPAISLLLLAYTNRFLALSSVIRTLYRDYQTTPDAKIVRQISNLRRRVQLIRGMQALGVASMLLCVLDMFLILARLERIAPGVFAISLVLMLISLALSIIEIWMSGEALNILLSDIEGALAEHAEAALPLTKDAAGKPDNPDRA</sequence>
<evidence type="ECO:0000313" key="3">
    <source>
        <dbReference type="Proteomes" id="UP001172778"/>
    </source>
</evidence>
<accession>A0ABT7DWL1</accession>
<protein>
    <submittedName>
        <fullName evidence="2">DUF2721 domain-containing protein</fullName>
    </submittedName>
</protein>
<reference evidence="2" key="1">
    <citation type="submission" date="2023-03" db="EMBL/GenBank/DDBJ databases">
        <title>Chitinimonas shenzhenensis gen. nov., sp. nov., a novel member of family Burkholderiaceae isolated from activated sludge collected in Shen Zhen, China.</title>
        <authorList>
            <person name="Wang X."/>
        </authorList>
    </citation>
    <scope>NUCLEOTIDE SEQUENCE</scope>
    <source>
        <strain evidence="2">DQS-5</strain>
    </source>
</reference>
<keyword evidence="1" id="KW-0812">Transmembrane</keyword>
<name>A0ABT7DWL1_9NEIS</name>
<gene>
    <name evidence="2" type="ORF">PZA18_09130</name>
</gene>
<keyword evidence="3" id="KW-1185">Reference proteome</keyword>
<dbReference type="InterPro" id="IPR021279">
    <property type="entry name" value="DUF2721"/>
</dbReference>
<proteinExistence type="predicted"/>
<comment type="caution">
    <text evidence="2">The sequence shown here is derived from an EMBL/GenBank/DDBJ whole genome shotgun (WGS) entry which is preliminary data.</text>
</comment>
<feature type="transmembrane region" description="Helical" evidence="1">
    <location>
        <begin position="6"/>
        <end position="28"/>
    </location>
</feature>
<feature type="transmembrane region" description="Helical" evidence="1">
    <location>
        <begin position="90"/>
        <end position="111"/>
    </location>
</feature>
<dbReference type="Pfam" id="PF11026">
    <property type="entry name" value="DUF2721"/>
    <property type="match status" value="1"/>
</dbReference>
<evidence type="ECO:0000256" key="1">
    <source>
        <dbReference type="SAM" id="Phobius"/>
    </source>
</evidence>
<evidence type="ECO:0000313" key="2">
    <source>
        <dbReference type="EMBL" id="MDK2124209.1"/>
    </source>
</evidence>
<keyword evidence="1" id="KW-0472">Membrane</keyword>
<keyword evidence="1" id="KW-1133">Transmembrane helix</keyword>
<dbReference type="Proteomes" id="UP001172778">
    <property type="component" value="Unassembled WGS sequence"/>
</dbReference>
<dbReference type="EMBL" id="JARRAF010000008">
    <property type="protein sequence ID" value="MDK2124209.1"/>
    <property type="molecule type" value="Genomic_DNA"/>
</dbReference>
<dbReference type="RefSeq" id="WP_284100518.1">
    <property type="nucleotide sequence ID" value="NZ_JARRAF010000008.1"/>
</dbReference>
<feature type="transmembrane region" description="Helical" evidence="1">
    <location>
        <begin position="65"/>
        <end position="84"/>
    </location>
</feature>